<dbReference type="Gene3D" id="3.40.640.10">
    <property type="entry name" value="Type I PLP-dependent aspartate aminotransferase-like (Major domain)"/>
    <property type="match status" value="1"/>
</dbReference>
<evidence type="ECO:0000256" key="2">
    <source>
        <dbReference type="ARBA" id="ARBA00007441"/>
    </source>
</evidence>
<dbReference type="GO" id="GO:0008483">
    <property type="term" value="F:transaminase activity"/>
    <property type="evidence" value="ECO:0000318"/>
    <property type="project" value="GO_Central"/>
</dbReference>
<dbReference type="SMR" id="Q9X0L5"/>
<comment type="cofactor">
    <cofactor evidence="1">
        <name>pyridoxal 5'-phosphate</name>
        <dbReference type="ChEBI" id="CHEBI:597326"/>
    </cofactor>
</comment>
<dbReference type="InterPro" id="IPR015421">
    <property type="entry name" value="PyrdxlP-dep_Trfase_major"/>
</dbReference>
<dbReference type="InterPro" id="IPR004839">
    <property type="entry name" value="Aminotransferase_I/II_large"/>
</dbReference>
<name>Q9X0L5_THEMA</name>
<dbReference type="GO" id="GO:1901605">
    <property type="term" value="P:alpha-amino acid metabolic process"/>
    <property type="evidence" value="ECO:0000318"/>
    <property type="project" value="GO_Central"/>
</dbReference>
<dbReference type="EnsemblBacteria" id="AAD36207">
    <property type="protein sequence ID" value="AAD36207"/>
    <property type="gene ID" value="TM_1131"/>
</dbReference>
<dbReference type="PaxDb" id="243274-THEMA_08690"/>
<dbReference type="PDBsum" id="1VP4"/>
<evidence type="ECO:0000313" key="9">
    <source>
        <dbReference type="Proteomes" id="UP000008183"/>
    </source>
</evidence>
<dbReference type="InParanoid" id="Q9X0L5"/>
<evidence type="ECO:0000256" key="5">
    <source>
        <dbReference type="ARBA" id="ARBA00022679"/>
    </source>
</evidence>
<sequence>MVVNLEGKISKIGQNMKSSIIREILKFAADKDAISFGGGVPDPETFPRKELAEIAKEIIEKEYHYTLQYSTTEGDPVLKQQILKLLERMYGITGLDEDNLIFTVGSQQALDLIGKLFLDDESYCVLDDPAYLGAINAFRQYLANFVVVPLEDDGMDLNVLERKLSEFDKNGKIKQVKFIYVVSNFHNPAGVTTSLEKRKALVEIAEKYDLFIVEDDPYGALRYEGETVDPIFKIGGPERVVLLNTFSKVLAPGLRIGMVAGSKEFIRKIVQAKQSADLCSPAITHRLAARYLERYDLLEQLKPTIELYRRKRTVMLNALEEYFSDIPGVKWVKSEGGLFIWLTLPEGFDTWEMFEYAKRKKVFYVPGRVFKVYDEPSPSMRLSFCLPPDEKIVEGIKRLREVVLEYGKEKHLL</sequence>
<comment type="similarity">
    <text evidence="2">Belongs to the class-I pyridoxal-phosphate-dependent aminotransferase family.</text>
</comment>
<evidence type="ECO:0000259" key="7">
    <source>
        <dbReference type="Pfam" id="PF00155"/>
    </source>
</evidence>
<feature type="binding site" evidence="10">
    <location>
        <position position="131"/>
    </location>
    <ligand>
        <name>pyridoxal 5'-phosphate</name>
        <dbReference type="ChEBI" id="CHEBI:597326"/>
    </ligand>
</feature>
<dbReference type="GO" id="GO:0030170">
    <property type="term" value="F:pyridoxal phosphate binding"/>
    <property type="evidence" value="ECO:0007669"/>
    <property type="project" value="InterPro"/>
</dbReference>
<evidence type="ECO:0000256" key="1">
    <source>
        <dbReference type="ARBA" id="ARBA00001933"/>
    </source>
</evidence>
<keyword evidence="6" id="KW-0663">Pyridoxal phosphate</keyword>
<protein>
    <submittedName>
        <fullName evidence="8">Aminotransferase, putative</fullName>
    </submittedName>
</protein>
<dbReference type="PIR" id="H72293">
    <property type="entry name" value="H72293"/>
</dbReference>
<dbReference type="EMBL" id="AE000512">
    <property type="protein sequence ID" value="AAD36207.1"/>
    <property type="molecule type" value="Genomic_DNA"/>
</dbReference>
<dbReference type="InterPro" id="IPR015422">
    <property type="entry name" value="PyrdxlP-dep_Trfase_small"/>
</dbReference>
<comment type="subunit">
    <text evidence="3">Homodimer.</text>
</comment>
<dbReference type="InterPro" id="IPR015424">
    <property type="entry name" value="PyrdxlP-dep_Trfase"/>
</dbReference>
<feature type="binding site" evidence="10">
    <location>
        <position position="69"/>
    </location>
    <ligand>
        <name>pyridoxal 5'-phosphate</name>
        <dbReference type="ChEBI" id="CHEBI:597326"/>
    </ligand>
</feature>
<feature type="binding site" evidence="10">
    <location>
        <position position="187"/>
    </location>
    <ligand>
        <name>pyridoxal 5'-phosphate</name>
        <dbReference type="ChEBI" id="CHEBI:597326"/>
    </ligand>
</feature>
<dbReference type="SUPFAM" id="SSF53383">
    <property type="entry name" value="PLP-dependent transferases"/>
    <property type="match status" value="1"/>
</dbReference>
<dbReference type="FunCoup" id="Q9X0L5">
    <property type="interactions" value="157"/>
</dbReference>
<feature type="modified residue" description="N6-(pyridoxal phosphate)lysine (covalent)" evidence="10">
    <location>
        <position position="248"/>
    </location>
</feature>
<feature type="binding site" evidence="10">
    <location>
        <position position="107"/>
    </location>
    <ligand>
        <name>pyridoxal 5'-phosphate</name>
        <dbReference type="ChEBI" id="CHEBI:597326"/>
    </ligand>
</feature>
<keyword evidence="10" id="KW-0002">3D-structure</keyword>
<dbReference type="AlphaFoldDB" id="Q9X0L5"/>
<organism evidence="8 9">
    <name type="scientific">Thermotoga maritima (strain ATCC 43589 / DSM 3109 / JCM 10099 / NBRC 100826 / MSB8)</name>
    <dbReference type="NCBI Taxonomy" id="243274"/>
    <lineage>
        <taxon>Bacteria</taxon>
        <taxon>Thermotogati</taxon>
        <taxon>Thermotogota</taxon>
        <taxon>Thermotogae</taxon>
        <taxon>Thermotogales</taxon>
        <taxon>Thermotogaceae</taxon>
        <taxon>Thermotoga</taxon>
    </lineage>
</organism>
<accession>Q9X0L5</accession>
<dbReference type="PDB" id="1VP4">
    <property type="method" value="X-ray"/>
    <property type="resolution" value="1.82 A"/>
    <property type="chains" value="A/B=1-413"/>
</dbReference>
<feature type="binding site" evidence="10">
    <location>
        <position position="255"/>
    </location>
    <ligand>
        <name>pyridoxal 5'-phosphate</name>
        <dbReference type="ChEBI" id="CHEBI:597326"/>
    </ligand>
</feature>
<keyword evidence="9" id="KW-1185">Reference proteome</keyword>
<evidence type="ECO:0000313" key="8">
    <source>
        <dbReference type="EMBL" id="AAD36207.1"/>
    </source>
</evidence>
<evidence type="ECO:0000256" key="6">
    <source>
        <dbReference type="ARBA" id="ARBA00022898"/>
    </source>
</evidence>
<dbReference type="InterPro" id="IPR050859">
    <property type="entry name" value="Class-I_PLP-dep_aminotransf"/>
</dbReference>
<evidence type="ECO:0000256" key="4">
    <source>
        <dbReference type="ARBA" id="ARBA00022576"/>
    </source>
</evidence>
<evidence type="ECO:0007829" key="10">
    <source>
        <dbReference type="PDB" id="1VP4"/>
    </source>
</evidence>
<proteinExistence type="evidence at protein level"/>
<dbReference type="OrthoDB" id="9802328at2"/>
<evidence type="ECO:0000256" key="3">
    <source>
        <dbReference type="ARBA" id="ARBA00011738"/>
    </source>
</evidence>
<reference evidence="10" key="2">
    <citation type="submission" date="2004-10" db="PDB data bank">
        <title>Crystal structure of Aminotransferase, putative (TM1131) from Thermotoga maritima at 1.82 A resolution.</title>
        <authorList>
            <consortium name="Joint Center for Structural Genomics (JCSG)"/>
        </authorList>
    </citation>
    <scope>X-RAY CRYSTALLOGRAPHY (1.82 ANGSTROMS) IN COMPLEX WITH PYRIDOXAL 5'-PHOSPHATE</scope>
    <scope>PYRIDOXAL PHOSPHATE AT LYS-248</scope>
</reference>
<dbReference type="FunFam" id="3.40.640.10:FF:000053">
    <property type="entry name" value="Aminotransferase, class I"/>
    <property type="match status" value="1"/>
</dbReference>
<dbReference type="PATRIC" id="fig|243274.5.peg.1147"/>
<reference evidence="8 9" key="1">
    <citation type="journal article" date="1999" name="Nature">
        <title>Evidence for lateral gene transfer between Archaea and Bacteria from genome sequence of Thermotoga maritima.</title>
        <authorList>
            <person name="Nelson K.E."/>
            <person name="Clayton R.A."/>
            <person name="Gill S.R."/>
            <person name="Gwinn M.L."/>
            <person name="Dodson R.J."/>
            <person name="Haft D.H."/>
            <person name="Hickey E.K."/>
            <person name="Peterson J.D."/>
            <person name="Nelson W.C."/>
            <person name="Ketchum K.A."/>
            <person name="McDonald L."/>
            <person name="Utterback T.R."/>
            <person name="Malek J.A."/>
            <person name="Linher K.D."/>
            <person name="Garrett M.M."/>
            <person name="Stewart A.M."/>
            <person name="Cotton M.D."/>
            <person name="Pratt M.S."/>
            <person name="Phillips C.A."/>
            <person name="Richardson D."/>
            <person name="Heidelberg J."/>
            <person name="Sutton G.G."/>
            <person name="Fleischmann R.D."/>
            <person name="White O."/>
            <person name="Salzberg S.L."/>
            <person name="Smith H.O."/>
            <person name="Venter J.C."/>
            <person name="Fraser C.M."/>
        </authorList>
    </citation>
    <scope>NUCLEOTIDE SEQUENCE [LARGE SCALE GENOMIC DNA]</scope>
    <source>
        <strain evidence="9">ATCC 43589 / DSM 3109 / JCM 10099 / NBRC 100826 / MSB8</strain>
    </source>
</reference>
<feature type="binding site" evidence="10">
    <location>
        <position position="218"/>
    </location>
    <ligand>
        <name>pyridoxal 5'-phosphate</name>
        <dbReference type="ChEBI" id="CHEBI:597326"/>
    </ligand>
</feature>
<feature type="domain" description="Aminotransferase class I/classII large" evidence="7">
    <location>
        <begin position="50"/>
        <end position="399"/>
    </location>
</feature>
<dbReference type="KEGG" id="tma:TM1131"/>
<dbReference type="CDD" id="cd00609">
    <property type="entry name" value="AAT_like"/>
    <property type="match status" value="1"/>
</dbReference>
<dbReference type="PANTHER" id="PTHR42790">
    <property type="entry name" value="AMINOTRANSFERASE"/>
    <property type="match status" value="1"/>
</dbReference>
<dbReference type="Proteomes" id="UP000008183">
    <property type="component" value="Chromosome"/>
</dbReference>
<feature type="binding site" evidence="10">
    <location>
        <position position="247"/>
    </location>
    <ligand>
        <name>pyridoxal 5'-phosphate</name>
        <dbReference type="ChEBI" id="CHEBI:597326"/>
    </ligand>
</feature>
<dbReference type="PANTHER" id="PTHR42790:SF19">
    <property type="entry name" value="KYNURENINE_ALPHA-AMINOADIPATE AMINOTRANSFERASE, MITOCHONDRIAL"/>
    <property type="match status" value="1"/>
</dbReference>
<dbReference type="DrugBank" id="DB01942">
    <property type="generic name" value="Formic acid"/>
</dbReference>
<gene>
    <name evidence="8" type="ordered locus">TM_1131</name>
</gene>
<dbReference type="Pfam" id="PF00155">
    <property type="entry name" value="Aminotran_1_2"/>
    <property type="match status" value="1"/>
</dbReference>
<feature type="binding site" evidence="10">
    <location>
        <position position="106"/>
    </location>
    <ligand>
        <name>pyridoxal 5'-phosphate</name>
        <dbReference type="ChEBI" id="CHEBI:597326"/>
    </ligand>
</feature>
<feature type="binding site" evidence="10">
    <location>
        <position position="245"/>
    </location>
    <ligand>
        <name>pyridoxal 5'-phosphate</name>
        <dbReference type="ChEBI" id="CHEBI:597326"/>
    </ligand>
</feature>
<dbReference type="Gene3D" id="3.90.1150.10">
    <property type="entry name" value="Aspartate Aminotransferase, domain 1"/>
    <property type="match status" value="1"/>
</dbReference>
<dbReference type="EvolutionaryTrace" id="Q9X0L5"/>
<keyword evidence="4 8" id="KW-0032">Aminotransferase</keyword>
<keyword evidence="5" id="KW-0808">Transferase</keyword>